<dbReference type="Proteomes" id="UP000502377">
    <property type="component" value="Chromosome"/>
</dbReference>
<reference evidence="1 2" key="1">
    <citation type="submission" date="2016-07" db="EMBL/GenBank/DDBJ databases">
        <title>Comparative genomics of the Campylobacter concisus group.</title>
        <authorList>
            <person name="Miller W.G."/>
            <person name="Yee E."/>
            <person name="Chapman M.H."/>
            <person name="Huynh S."/>
            <person name="Bono J.L."/>
            <person name="On S.L.W."/>
            <person name="StLeger J."/>
            <person name="Foster G."/>
            <person name="Parker C.T."/>
        </authorList>
    </citation>
    <scope>NUCLEOTIDE SEQUENCE [LARGE SCALE GENOMIC DNA]</scope>
    <source>
        <strain evidence="1 2">ATCC 33238</strain>
    </source>
</reference>
<evidence type="ECO:0000313" key="1">
    <source>
        <dbReference type="EMBL" id="QCD45874.1"/>
    </source>
</evidence>
<dbReference type="KEGG" id="crx:CRECT_0172"/>
<name>A0A6G5QJT9_CAMRE</name>
<accession>A0A6G5QJT9</accession>
<gene>
    <name evidence="1" type="ORF">CRECT_0172</name>
</gene>
<dbReference type="AlphaFoldDB" id="A0A6G5QJT9"/>
<protein>
    <submittedName>
        <fullName evidence="1">Uncharacterized protein</fullName>
    </submittedName>
</protein>
<evidence type="ECO:0000313" key="2">
    <source>
        <dbReference type="Proteomes" id="UP000502377"/>
    </source>
</evidence>
<dbReference type="EMBL" id="CP012543">
    <property type="protein sequence ID" value="QCD45874.1"/>
    <property type="molecule type" value="Genomic_DNA"/>
</dbReference>
<sequence length="385" mass="42654">MTRRKPSAAALAAGVNLSRANPSSVRENSADIFCDSLGLGDKICSTHRKEFGREIKRSNERGEFATDFYGKFDGELFKSAAKNIKFKNESSAKILGALQAKFSLIASLKREPFLLKKLTKQAVRTAKQALQEVKFSGSASSKIAARAAKNSGMLAKFNANLLQNRQARRLILSKFDEIFKKSATDICVEFCKFVKSSARQIRLFPSSKLYLGAKARNAKKSRNQKLARANVANLPKCTDEKASLRSPKFQNKKSARFFTKNAANGFLFLAFTAPSHSLVKFRQNSARQIRLFLSAKPSLTAAKADENQNAKSNQSTDKAFKIVQTPSVGPSKAAFANLLKYAKTNVLNLPKRQTHAKTSRANLTRSESSETDVKFSFKFNRKALK</sequence>
<dbReference type="RefSeq" id="WP_004319750.1">
    <property type="nucleotide sequence ID" value="NZ_CP012543.1"/>
</dbReference>
<organism evidence="1 2">
    <name type="scientific">Campylobacter rectus</name>
    <name type="common">Wolinella recta</name>
    <dbReference type="NCBI Taxonomy" id="203"/>
    <lineage>
        <taxon>Bacteria</taxon>
        <taxon>Pseudomonadati</taxon>
        <taxon>Campylobacterota</taxon>
        <taxon>Epsilonproteobacteria</taxon>
        <taxon>Campylobacterales</taxon>
        <taxon>Campylobacteraceae</taxon>
        <taxon>Campylobacter</taxon>
    </lineage>
</organism>
<proteinExistence type="predicted"/>